<keyword evidence="19" id="KW-1185">Reference proteome</keyword>
<protein>
    <recommendedName>
        <fullName evidence="6">phosphoglucomutase (alpha-D-glucose-1,6-bisphosphate-dependent)</fullName>
        <ecNumber evidence="6">5.4.2.2</ecNumber>
    </recommendedName>
</protein>
<evidence type="ECO:0000256" key="12">
    <source>
        <dbReference type="ARBA" id="ARBA00022842"/>
    </source>
</evidence>
<dbReference type="InterPro" id="IPR005841">
    <property type="entry name" value="Alpha-D-phosphohexomutase_SF"/>
</dbReference>
<keyword evidence="8" id="KW-0540">Nuclease</keyword>
<dbReference type="FunFam" id="3.40.120.10:FF:000040">
    <property type="entry name" value="Phosphoglucomutase A"/>
    <property type="match status" value="1"/>
</dbReference>
<dbReference type="PROSITE" id="PS00710">
    <property type="entry name" value="PGM_PMM"/>
    <property type="match status" value="1"/>
</dbReference>
<dbReference type="Pfam" id="PF02878">
    <property type="entry name" value="PGM_PMM_I"/>
    <property type="match status" value="1"/>
</dbReference>
<organism evidence="18 19">
    <name type="scientific">Trichostrongylus colubriformis</name>
    <name type="common">Black scour worm</name>
    <dbReference type="NCBI Taxonomy" id="6319"/>
    <lineage>
        <taxon>Eukaryota</taxon>
        <taxon>Metazoa</taxon>
        <taxon>Ecdysozoa</taxon>
        <taxon>Nematoda</taxon>
        <taxon>Chromadorea</taxon>
        <taxon>Rhabditida</taxon>
        <taxon>Rhabditina</taxon>
        <taxon>Rhabditomorpha</taxon>
        <taxon>Strongyloidea</taxon>
        <taxon>Trichostrongylidae</taxon>
        <taxon>Trichostrongylus</taxon>
    </lineage>
</organism>
<reference evidence="18 19" key="1">
    <citation type="submission" date="2019-10" db="EMBL/GenBank/DDBJ databases">
        <title>Assembly and Annotation for the nematode Trichostrongylus colubriformis.</title>
        <authorList>
            <person name="Martin J."/>
        </authorList>
    </citation>
    <scope>NUCLEOTIDE SEQUENCE [LARGE SCALE GENOMIC DNA]</scope>
    <source>
        <strain evidence="18">G859</strain>
        <tissue evidence="18">Whole worm</tissue>
    </source>
</reference>
<dbReference type="InterPro" id="IPR012337">
    <property type="entry name" value="RNaseH-like_sf"/>
</dbReference>
<dbReference type="GO" id="GO:0000287">
    <property type="term" value="F:magnesium ion binding"/>
    <property type="evidence" value="ECO:0007669"/>
    <property type="project" value="InterPro"/>
</dbReference>
<dbReference type="GO" id="GO:0010629">
    <property type="term" value="P:negative regulation of gene expression"/>
    <property type="evidence" value="ECO:0007669"/>
    <property type="project" value="UniProtKB-ARBA"/>
</dbReference>
<dbReference type="PRINTS" id="PR00509">
    <property type="entry name" value="PGMPMM"/>
</dbReference>
<keyword evidence="11" id="KW-0269">Exonuclease</keyword>
<dbReference type="InterPro" id="IPR036900">
    <property type="entry name" value="A-D-PHexomutase_C_sf"/>
</dbReference>
<dbReference type="FunFam" id="3.30.420.10:FF:000031">
    <property type="entry name" value="RNA exonuclease 1"/>
    <property type="match status" value="1"/>
</dbReference>
<evidence type="ECO:0000256" key="2">
    <source>
        <dbReference type="ARBA" id="ARBA00001946"/>
    </source>
</evidence>
<keyword evidence="7" id="KW-0597">Phosphoprotein</keyword>
<dbReference type="Gene3D" id="3.40.120.10">
    <property type="entry name" value="Alpha-D-Glucose-1,6-Bisphosphate, subunit A, domain 3"/>
    <property type="match status" value="3"/>
</dbReference>
<dbReference type="PANTHER" id="PTHR22573">
    <property type="entry name" value="PHOSPHOHEXOMUTASE FAMILY MEMBER"/>
    <property type="match status" value="1"/>
</dbReference>
<keyword evidence="13" id="KW-0413">Isomerase</keyword>
<dbReference type="GO" id="GO:0005634">
    <property type="term" value="C:nucleus"/>
    <property type="evidence" value="ECO:0007669"/>
    <property type="project" value="UniProtKB-SubCell"/>
</dbReference>
<dbReference type="GO" id="GO:0004527">
    <property type="term" value="F:exonuclease activity"/>
    <property type="evidence" value="ECO:0007669"/>
    <property type="project" value="UniProtKB-KW"/>
</dbReference>
<comment type="caution">
    <text evidence="18">The sequence shown here is derived from an EMBL/GenBank/DDBJ whole genome shotgun (WGS) entry which is preliminary data.</text>
</comment>
<dbReference type="EC" id="5.4.2.2" evidence="6"/>
<dbReference type="SUPFAM" id="SSF55957">
    <property type="entry name" value="Phosphoglucomutase, C-terminal domain"/>
    <property type="match status" value="1"/>
</dbReference>
<evidence type="ECO:0000313" key="19">
    <source>
        <dbReference type="Proteomes" id="UP001331761"/>
    </source>
</evidence>
<evidence type="ECO:0000256" key="11">
    <source>
        <dbReference type="ARBA" id="ARBA00022839"/>
    </source>
</evidence>
<feature type="compositionally biased region" description="Basic and acidic residues" evidence="16">
    <location>
        <begin position="810"/>
        <end position="827"/>
    </location>
</feature>
<keyword evidence="14" id="KW-0539">Nucleus</keyword>
<dbReference type="NCBIfam" id="NF005737">
    <property type="entry name" value="PRK07564.1-1"/>
    <property type="match status" value="1"/>
</dbReference>
<dbReference type="FunFam" id="3.40.120.10:FF:000005">
    <property type="entry name" value="Phosphoglucomutase 5"/>
    <property type="match status" value="1"/>
</dbReference>
<comment type="similarity">
    <text evidence="4">Belongs to the REXO1/REXO3 family.</text>
</comment>
<proteinExistence type="inferred from homology"/>
<evidence type="ECO:0000256" key="16">
    <source>
        <dbReference type="SAM" id="MobiDB-lite"/>
    </source>
</evidence>
<dbReference type="Pfam" id="PF02879">
    <property type="entry name" value="PGM_PMM_II"/>
    <property type="match status" value="1"/>
</dbReference>
<dbReference type="SUPFAM" id="SSF53738">
    <property type="entry name" value="Phosphoglucomutase, first 3 domains"/>
    <property type="match status" value="3"/>
</dbReference>
<dbReference type="SUPFAM" id="SSF53098">
    <property type="entry name" value="Ribonuclease H-like"/>
    <property type="match status" value="1"/>
</dbReference>
<dbReference type="FunFam" id="3.40.120.10:FF:000004">
    <property type="entry name" value="Phosphoglucomutase 5"/>
    <property type="match status" value="1"/>
</dbReference>
<evidence type="ECO:0000256" key="3">
    <source>
        <dbReference type="ARBA" id="ARBA00004123"/>
    </source>
</evidence>
<feature type="region of interest" description="Disordered" evidence="16">
    <location>
        <begin position="654"/>
        <end position="683"/>
    </location>
</feature>
<name>A0AAN8FU44_TRICO</name>
<evidence type="ECO:0000256" key="5">
    <source>
        <dbReference type="ARBA" id="ARBA00010231"/>
    </source>
</evidence>
<comment type="similarity">
    <text evidence="5">Belongs to the phosphohexose mutase family.</text>
</comment>
<feature type="region of interest" description="Disordered" evidence="16">
    <location>
        <begin position="752"/>
        <end position="871"/>
    </location>
</feature>
<keyword evidence="10" id="KW-0378">Hydrolase</keyword>
<keyword evidence="15" id="KW-0175">Coiled coil</keyword>
<evidence type="ECO:0000256" key="7">
    <source>
        <dbReference type="ARBA" id="ARBA00022553"/>
    </source>
</evidence>
<dbReference type="InterPro" id="IPR016055">
    <property type="entry name" value="A-D-PHexomutase_a/b/a-I/II/III"/>
</dbReference>
<dbReference type="Gene3D" id="3.30.310.50">
    <property type="entry name" value="Alpha-D-phosphohexomutase, C-terminal domain"/>
    <property type="match status" value="1"/>
</dbReference>
<dbReference type="InterPro" id="IPR005845">
    <property type="entry name" value="A-D-PHexomutase_a/b/a-II"/>
</dbReference>
<evidence type="ECO:0000256" key="1">
    <source>
        <dbReference type="ARBA" id="ARBA00000443"/>
    </source>
</evidence>
<dbReference type="InterPro" id="IPR005844">
    <property type="entry name" value="A-D-PHexomutase_a/b/a-I"/>
</dbReference>
<evidence type="ECO:0000256" key="10">
    <source>
        <dbReference type="ARBA" id="ARBA00022801"/>
    </source>
</evidence>
<evidence type="ECO:0000256" key="8">
    <source>
        <dbReference type="ARBA" id="ARBA00022722"/>
    </source>
</evidence>
<evidence type="ECO:0000259" key="17">
    <source>
        <dbReference type="SMART" id="SM00479"/>
    </source>
</evidence>
<evidence type="ECO:0000256" key="15">
    <source>
        <dbReference type="SAM" id="Coils"/>
    </source>
</evidence>
<dbReference type="Gene3D" id="3.30.420.10">
    <property type="entry name" value="Ribonuclease H-like superfamily/Ribonuclease H"/>
    <property type="match status" value="1"/>
</dbReference>
<keyword evidence="12" id="KW-0460">Magnesium</keyword>
<dbReference type="InterPro" id="IPR031736">
    <property type="entry name" value="REXO1-like_dom"/>
</dbReference>
<dbReference type="GO" id="GO:0004614">
    <property type="term" value="F:phosphoglucomutase activity"/>
    <property type="evidence" value="ECO:0007669"/>
    <property type="project" value="UniProtKB-EC"/>
</dbReference>
<dbReference type="InterPro" id="IPR045244">
    <property type="entry name" value="PGM"/>
</dbReference>
<dbReference type="Pfam" id="PF02880">
    <property type="entry name" value="PGM_PMM_III"/>
    <property type="match status" value="1"/>
</dbReference>
<sequence length="1636" mass="182170">MVKVEVVQTKPFEGQKPGTSGLRKKVTVFQQQHYTENFIQATLDGGLGHKKKGATLVVGGDGRFLSKEAVNVIIQISAANGVAHLIVGQHGFLSTPAVSHLIRKQFEGKKVDGGIILTASHNPGGPKGDLGIKFNCENGGPAPEAVTDAIYAHTMHISTYSICPDLHCDFSQIGRSEYDVEGVGHFVVDVIDSVKDYVELMQKIFDFGKIKSLISGELTGKRFEVLIDSMYGATGPYVSTILGDLIGVDSRGLLRTVPKPDFGGGHPDPNLTYAKALVDQLRRGEHDFGAAFDGDGDRNMILGKNGFFVTPSDSLAVIADNLGCIPYFQSKKVAGFARSMPTAGALDLVAKAKGLEVFETPTGWKFFGNLMDAGRIYLCGEESFGTGSDHIREKDGIWAMLAWLQILADKKLSVEDIVKEHWKRYGRNVFTRYDYENVDASGANLLMTFLEAQMAAFVGRELSANNVTYKVKLADNFEYHDPIDGSVSRKQGLRIVFEDGSRLVFRLSGTGSAGATIRLYVDSYIPASDTSKLFAPAQSEVYPSVLGSSETTGPNSSGFMQNGAVHPTNSAYRYHVTLGSNRKCVTIRRTRQFPWNPYLAHVMCYAPPPSTFPAPYSLPVEATYSATNLDPHGDVDLRDASAVLNASKSDSSVSQLDCSRLSSRSQSSMEEDSNDGLKNSTAKKIKSLPLPKIGVQSRQSKSKSEKFKEYVGEVARLNEEIERLQKLQEQLRQEAKKIATTATDEDLPQEVLLDESPSALDVTEKAATSSKSKHKLSSAREKPVVAEYIPTPIAELERMKREEKKRKKKKEEYEPSFKEVKDKLKEGPRKRRLLSEDEISTLFEDTPEPKRKKSKEEGEKQKEKVSSTRVQDRALKMASAVSRRVPSANEQLQARMTSLAKEKSISPTLSSMKPITLEQMYGHRRPNVVGSIAKGEARTARTTALSDSRSKAVPKLRDPTNSKIPFSLRVSFLNKIFSQYLEVCPEVEAVRNSEIEEKAILDKVRHAQGYKVAAINLIGRIRNAKSTGLSKPRAGQGCHYYGWVSCPEPLGLALSHDAVLAGRHVNDISIRVRKAEKQGSSSLTEKEFYNILIDKYLMTDEQLIRNGYPRAVVGEEQLVTIAPTYFEKSKSQKSWAEKDDLERLCSRCHKEFRLDPKGNVVSAECIYHFKGLQRRGGMRGESYFGCCGADRNTPGCCVAEAHVSDTLNAEALREFTPTPPSRGEDDPRNEKVYAMDCEMVYGVWGPELARVSVVDMDNKLVLDLIVKPHNRIIDYNTRFSGLTANQVEASTIDLFEAQNRLFELVNEQSILIGHSLESDLKAMRLRHEKVVDTAVVYEHRQGFPFKRALRNLASEYLQKIIQEDDMASVVVKVQKLGKTLWEHKKKTMTAGVLLYVAGNYAATWHMNSKIRAAYARQAKKFGEAPVSAEERPRRVLVLANRQPISIFLQRSPTDMEAKLTYEEACTGCRRCRPVVVFEPPAWRWWHILTGPPRLPEPEAKKDYSNIENENCGRLREVDLKGTDLIIENNPQEDSACLRVRMGGKEAGRRGVIAEGWKRCSNNQVGTTDSDDFYSTDLLAKALSLTFVKLPEFIRRLYVSSDHVNDSLEGKEIKVRSTDRYVEMYLPNAIRVDIDSL</sequence>
<feature type="domain" description="Exonuclease" evidence="17">
    <location>
        <begin position="1231"/>
        <end position="1382"/>
    </location>
</feature>
<comment type="cofactor">
    <cofactor evidence="2">
        <name>Mg(2+)</name>
        <dbReference type="ChEBI" id="CHEBI:18420"/>
    </cofactor>
</comment>
<comment type="catalytic activity">
    <reaction evidence="1">
        <text>alpha-D-glucose 1-phosphate = alpha-D-glucose 6-phosphate</text>
        <dbReference type="Rhea" id="RHEA:23536"/>
        <dbReference type="ChEBI" id="CHEBI:58225"/>
        <dbReference type="ChEBI" id="CHEBI:58601"/>
        <dbReference type="EC" id="5.4.2.2"/>
    </reaction>
</comment>
<accession>A0AAN8FU44</accession>
<dbReference type="GO" id="GO:0003676">
    <property type="term" value="F:nucleic acid binding"/>
    <property type="evidence" value="ECO:0007669"/>
    <property type="project" value="InterPro"/>
</dbReference>
<evidence type="ECO:0000256" key="4">
    <source>
        <dbReference type="ARBA" id="ARBA00006357"/>
    </source>
</evidence>
<dbReference type="GO" id="GO:0005975">
    <property type="term" value="P:carbohydrate metabolic process"/>
    <property type="evidence" value="ECO:0007669"/>
    <property type="project" value="InterPro"/>
</dbReference>
<dbReference type="PANTHER" id="PTHR22573:SF2">
    <property type="entry name" value="PHOSPHOGLUCOMUTASE"/>
    <property type="match status" value="1"/>
</dbReference>
<dbReference type="CDD" id="cd03085">
    <property type="entry name" value="PGM1"/>
    <property type="match status" value="1"/>
</dbReference>
<evidence type="ECO:0000256" key="9">
    <source>
        <dbReference type="ARBA" id="ARBA00022723"/>
    </source>
</evidence>
<dbReference type="EMBL" id="WIXE01003082">
    <property type="protein sequence ID" value="KAK5984270.1"/>
    <property type="molecule type" value="Genomic_DNA"/>
</dbReference>
<evidence type="ECO:0000313" key="18">
    <source>
        <dbReference type="EMBL" id="KAK5984270.1"/>
    </source>
</evidence>
<dbReference type="Proteomes" id="UP001331761">
    <property type="component" value="Unassembled WGS sequence"/>
</dbReference>
<dbReference type="InterPro" id="IPR036397">
    <property type="entry name" value="RNaseH_sf"/>
</dbReference>
<feature type="compositionally biased region" description="Low complexity" evidence="16">
    <location>
        <begin position="654"/>
        <end position="668"/>
    </location>
</feature>
<dbReference type="InterPro" id="IPR016066">
    <property type="entry name" value="A-D-PHexomutase_CS"/>
</dbReference>
<keyword evidence="9" id="KW-0479">Metal-binding</keyword>
<evidence type="ECO:0000256" key="13">
    <source>
        <dbReference type="ARBA" id="ARBA00023235"/>
    </source>
</evidence>
<dbReference type="SMART" id="SM00479">
    <property type="entry name" value="EXOIII"/>
    <property type="match status" value="1"/>
</dbReference>
<feature type="coiled-coil region" evidence="15">
    <location>
        <begin position="707"/>
        <end position="744"/>
    </location>
</feature>
<dbReference type="InterPro" id="IPR005846">
    <property type="entry name" value="A-D-PHexomutase_a/b/a-III"/>
</dbReference>
<feature type="compositionally biased region" description="Basic and acidic residues" evidence="16">
    <location>
        <begin position="854"/>
        <end position="871"/>
    </location>
</feature>
<comment type="subcellular location">
    <subcellularLocation>
        <location evidence="3">Nucleus</location>
    </subcellularLocation>
</comment>
<evidence type="ECO:0000256" key="6">
    <source>
        <dbReference type="ARBA" id="ARBA00012728"/>
    </source>
</evidence>
<dbReference type="InterPro" id="IPR013520">
    <property type="entry name" value="Ribonucl_H"/>
</dbReference>
<dbReference type="FunFam" id="3.30.310.50:FF:000002">
    <property type="entry name" value="Phosphoglucomutase 5"/>
    <property type="match status" value="1"/>
</dbReference>
<gene>
    <name evidence="18" type="ORF">GCK32_001248</name>
</gene>
<dbReference type="Pfam" id="PF15870">
    <property type="entry name" value="EloA-BP1"/>
    <property type="match status" value="1"/>
</dbReference>
<dbReference type="CDD" id="cd06145">
    <property type="entry name" value="REX1_like"/>
    <property type="match status" value="1"/>
</dbReference>
<dbReference type="GO" id="GO:0005829">
    <property type="term" value="C:cytosol"/>
    <property type="evidence" value="ECO:0007669"/>
    <property type="project" value="TreeGrafter"/>
</dbReference>
<dbReference type="Pfam" id="PF24947">
    <property type="entry name" value="PGM1_C_vert_fung"/>
    <property type="match status" value="1"/>
</dbReference>
<evidence type="ECO:0000256" key="14">
    <source>
        <dbReference type="ARBA" id="ARBA00023242"/>
    </source>
</evidence>
<dbReference type="InterPro" id="IPR034922">
    <property type="entry name" value="REX1-like_exo"/>
</dbReference>